<evidence type="ECO:0000313" key="4">
    <source>
        <dbReference type="Proteomes" id="UP000264702"/>
    </source>
</evidence>
<dbReference type="AlphaFoldDB" id="A0A372INW9"/>
<feature type="compositionally biased region" description="Low complexity" evidence="1">
    <location>
        <begin position="261"/>
        <end position="288"/>
    </location>
</feature>
<evidence type="ECO:0008006" key="5">
    <source>
        <dbReference type="Google" id="ProtNLM"/>
    </source>
</evidence>
<dbReference type="RefSeq" id="WP_117298821.1">
    <property type="nucleotide sequence ID" value="NZ_QVQT02000003.1"/>
</dbReference>
<dbReference type="PROSITE" id="PS51257">
    <property type="entry name" value="PROKAR_LIPOPROTEIN"/>
    <property type="match status" value="1"/>
</dbReference>
<feature type="chain" id="PRO_5016952018" description="DUF3108 domain-containing protein" evidence="2">
    <location>
        <begin position="27"/>
        <end position="288"/>
    </location>
</feature>
<comment type="caution">
    <text evidence="3">The sequence shown here is derived from an EMBL/GenBank/DDBJ whole genome shotgun (WGS) entry which is preliminary data.</text>
</comment>
<dbReference type="Proteomes" id="UP000264702">
    <property type="component" value="Unassembled WGS sequence"/>
</dbReference>
<evidence type="ECO:0000313" key="3">
    <source>
        <dbReference type="EMBL" id="RFU16652.1"/>
    </source>
</evidence>
<feature type="region of interest" description="Disordered" evidence="1">
    <location>
        <begin position="245"/>
        <end position="288"/>
    </location>
</feature>
<keyword evidence="4" id="KW-1185">Reference proteome</keyword>
<dbReference type="OrthoDB" id="118036at2"/>
<name>A0A372INW9_9BACT</name>
<evidence type="ECO:0000256" key="2">
    <source>
        <dbReference type="SAM" id="SignalP"/>
    </source>
</evidence>
<organism evidence="3 4">
    <name type="scientific">Paracidobacterium acidisoli</name>
    <dbReference type="NCBI Taxonomy" id="2303751"/>
    <lineage>
        <taxon>Bacteria</taxon>
        <taxon>Pseudomonadati</taxon>
        <taxon>Acidobacteriota</taxon>
        <taxon>Terriglobia</taxon>
        <taxon>Terriglobales</taxon>
        <taxon>Acidobacteriaceae</taxon>
        <taxon>Paracidobacterium</taxon>
    </lineage>
</organism>
<sequence>MRSLFFSLLASAAVACPIALPPAAAAQQLAPQAAPLSAGSAHFTIVQDKKTVGSADYTIAADPGGYLISSRGETQKYHYTFNNANKLDPSLNVVHDQLSGDVKGSSVTFTMASDSTGRSFQVNIAASGKNTQTTFDRHQRTVLLADLDPAAYVEMAHFALQHPPTAWIVIPKGEGVLVPADYEPQPDAEGSWNGRTATVHHTSVIVNAQNGITVELYYTDSGDLLEADLPEQNFWIIRDGFDLHNRPKYQPPHSSTPPPDQQNQQSQPQGASPQYQAPQGGYPQLQRQ</sequence>
<feature type="signal peptide" evidence="2">
    <location>
        <begin position="1"/>
        <end position="26"/>
    </location>
</feature>
<dbReference type="EMBL" id="QVQT01000003">
    <property type="protein sequence ID" value="RFU16652.1"/>
    <property type="molecule type" value="Genomic_DNA"/>
</dbReference>
<reference evidence="3 4" key="1">
    <citation type="submission" date="2018-08" db="EMBL/GenBank/DDBJ databases">
        <title>Acidipila sp. 4G-K13, an acidobacterium isolated from forest soil.</title>
        <authorList>
            <person name="Gao Z.-H."/>
            <person name="Qiu L.-H."/>
        </authorList>
    </citation>
    <scope>NUCLEOTIDE SEQUENCE [LARGE SCALE GENOMIC DNA]</scope>
    <source>
        <strain evidence="3 4">4G-K13</strain>
    </source>
</reference>
<keyword evidence="2" id="KW-0732">Signal</keyword>
<gene>
    <name evidence="3" type="ORF">D0Y96_07770</name>
</gene>
<evidence type="ECO:0000256" key="1">
    <source>
        <dbReference type="SAM" id="MobiDB-lite"/>
    </source>
</evidence>
<accession>A0A372INW9</accession>
<proteinExistence type="predicted"/>
<protein>
    <recommendedName>
        <fullName evidence="5">DUF3108 domain-containing protein</fullName>
    </recommendedName>
</protein>